<keyword evidence="3" id="KW-1185">Reference proteome</keyword>
<dbReference type="InterPro" id="IPR002937">
    <property type="entry name" value="Amino_oxidase"/>
</dbReference>
<proteinExistence type="predicted"/>
<protein>
    <submittedName>
        <fullName evidence="2">FAD-dependent oxidoreductase</fullName>
    </submittedName>
</protein>
<dbReference type="AlphaFoldDB" id="A0A2T4UA90"/>
<feature type="domain" description="Amine oxidase" evidence="1">
    <location>
        <begin position="26"/>
        <end position="501"/>
    </location>
</feature>
<dbReference type="GO" id="GO:0016491">
    <property type="term" value="F:oxidoreductase activity"/>
    <property type="evidence" value="ECO:0007669"/>
    <property type="project" value="InterPro"/>
</dbReference>
<dbReference type="Gene3D" id="3.90.660.10">
    <property type="match status" value="1"/>
</dbReference>
<dbReference type="SUPFAM" id="SSF51905">
    <property type="entry name" value="FAD/NAD(P)-binding domain"/>
    <property type="match status" value="1"/>
</dbReference>
<dbReference type="PANTHER" id="PTHR46313:SF3">
    <property type="entry name" value="PROLYCOPENE ISOMERASE, CHLOROPLASTIC"/>
    <property type="match status" value="1"/>
</dbReference>
<evidence type="ECO:0000313" key="2">
    <source>
        <dbReference type="EMBL" id="PTL40306.1"/>
    </source>
</evidence>
<dbReference type="Gene3D" id="3.50.50.60">
    <property type="entry name" value="FAD/NAD(P)-binding domain"/>
    <property type="match status" value="2"/>
</dbReference>
<dbReference type="EMBL" id="PZJJ01000002">
    <property type="protein sequence ID" value="PTL40306.1"/>
    <property type="molecule type" value="Genomic_DNA"/>
</dbReference>
<dbReference type="InterPro" id="IPR036188">
    <property type="entry name" value="FAD/NAD-bd_sf"/>
</dbReference>
<comment type="caution">
    <text evidence="2">The sequence shown here is derived from an EMBL/GenBank/DDBJ whole genome shotgun (WGS) entry which is preliminary data.</text>
</comment>
<dbReference type="PANTHER" id="PTHR46313">
    <property type="match status" value="1"/>
</dbReference>
<sequence length="506" mass="56882">MKHTHPHNKTEVKALKKIIVIGSGYGGVTAAALLQKSGCSVTLLEAAAEWGGCAGKFQRRKFVFPVGATLAMGLNNDSIHGKINRFLEINVEAFRLSTVMDVTVNNETIKYYSNKESFLQMWRKKLPASADKVEAFFREVWFLSAILQKHMNEFPVIYPHTYQETAALLRGMSRNSLRLLPLRNKSFKYMLKKHGLTEEYMLREFLDNVLMDSLQTTSDKCSLLMGAAALDIYHEDAWYIEGGHYRLIEKMIESLKDNGGQVLKPRKALEVEKNGKMWSVKDHRGNVHEAEHVILNMPLSNAEKILNEKDRSSLKKKLRYAVSDREQWGAFSLYFGIKDVMGENAPLFQQFTAGENSLSDSSHFFVSASASEDRRRAPEGHRSLTISTHVDLKNWSTKEMYDKKSSKLKQQVKSRLEKAYPGFQDSIVYEITGGPSAWERFTLRMDGGVGGFPQIPGYSLTDAVSHRSGIKGLWICGDTVFPGAGSIGAASSGVHTARSILKRRIL</sequence>
<dbReference type="GO" id="GO:0016116">
    <property type="term" value="P:carotenoid metabolic process"/>
    <property type="evidence" value="ECO:0007669"/>
    <property type="project" value="InterPro"/>
</dbReference>
<name>A0A2T4UA90_9BACI</name>
<evidence type="ECO:0000259" key="1">
    <source>
        <dbReference type="Pfam" id="PF01593"/>
    </source>
</evidence>
<reference evidence="2 3" key="1">
    <citation type="submission" date="2018-03" db="EMBL/GenBank/DDBJ databases">
        <title>Alkalicoccus saliphilus sp. nov., isolated from a mineral pool.</title>
        <authorList>
            <person name="Zhao B."/>
        </authorList>
    </citation>
    <scope>NUCLEOTIDE SEQUENCE [LARGE SCALE GENOMIC DNA]</scope>
    <source>
        <strain evidence="2 3">6AG</strain>
    </source>
</reference>
<accession>A0A2T4UA90</accession>
<dbReference type="Proteomes" id="UP000240509">
    <property type="component" value="Unassembled WGS sequence"/>
</dbReference>
<gene>
    <name evidence="2" type="ORF">C6Y45_02685</name>
</gene>
<dbReference type="Pfam" id="PF01593">
    <property type="entry name" value="Amino_oxidase"/>
    <property type="match status" value="1"/>
</dbReference>
<dbReference type="InterPro" id="IPR045892">
    <property type="entry name" value="CrtISO-like"/>
</dbReference>
<evidence type="ECO:0000313" key="3">
    <source>
        <dbReference type="Proteomes" id="UP000240509"/>
    </source>
</evidence>
<organism evidence="2 3">
    <name type="scientific">Alkalicoccus saliphilus</name>
    <dbReference type="NCBI Taxonomy" id="200989"/>
    <lineage>
        <taxon>Bacteria</taxon>
        <taxon>Bacillati</taxon>
        <taxon>Bacillota</taxon>
        <taxon>Bacilli</taxon>
        <taxon>Bacillales</taxon>
        <taxon>Bacillaceae</taxon>
        <taxon>Alkalicoccus</taxon>
    </lineage>
</organism>